<proteinExistence type="predicted"/>
<organism evidence="2 3">
    <name type="scientific">Rhodopirellula baltica (strain DSM 10527 / NCIMB 13988 / SH1)</name>
    <dbReference type="NCBI Taxonomy" id="243090"/>
    <lineage>
        <taxon>Bacteria</taxon>
        <taxon>Pseudomonadati</taxon>
        <taxon>Planctomycetota</taxon>
        <taxon>Planctomycetia</taxon>
        <taxon>Pirellulales</taxon>
        <taxon>Pirellulaceae</taxon>
        <taxon>Rhodopirellula</taxon>
    </lineage>
</organism>
<protein>
    <submittedName>
        <fullName evidence="2">Uncharacterized protein</fullName>
    </submittedName>
</protein>
<feature type="region of interest" description="Disordered" evidence="1">
    <location>
        <begin position="1"/>
        <end position="39"/>
    </location>
</feature>
<dbReference type="Proteomes" id="UP000001025">
    <property type="component" value="Chromosome"/>
</dbReference>
<evidence type="ECO:0000313" key="3">
    <source>
        <dbReference type="Proteomes" id="UP000001025"/>
    </source>
</evidence>
<sequence>MSAHGTDDNPIPPRRSRWEWGGSGKGPQKLRATVGGASF</sequence>
<accession>Q7UI50</accession>
<dbReference type="AlphaFoldDB" id="Q7UI50"/>
<keyword evidence="3" id="KW-1185">Reference proteome</keyword>
<dbReference type="InParanoid" id="Q7UI50"/>
<dbReference type="KEGG" id="rba:RB12758"/>
<evidence type="ECO:0000313" key="2">
    <source>
        <dbReference type="EMBL" id="CAD77764.1"/>
    </source>
</evidence>
<gene>
    <name evidence="2" type="ordered locus">RB12758</name>
</gene>
<dbReference type="EnsemblBacteria" id="CAD77764">
    <property type="protein sequence ID" value="CAD77764"/>
    <property type="gene ID" value="RB12758"/>
</dbReference>
<dbReference type="STRING" id="243090.RB12758"/>
<name>Q7UI50_RHOBA</name>
<dbReference type="EMBL" id="BX294155">
    <property type="protein sequence ID" value="CAD77764.1"/>
    <property type="molecule type" value="Genomic_DNA"/>
</dbReference>
<evidence type="ECO:0000256" key="1">
    <source>
        <dbReference type="SAM" id="MobiDB-lite"/>
    </source>
</evidence>
<reference evidence="2 3" key="1">
    <citation type="journal article" date="2003" name="Proc. Natl. Acad. Sci. U.S.A.">
        <title>Complete genome sequence of the marine planctomycete Pirellula sp. strain 1.</title>
        <authorList>
            <person name="Gloeckner F.O."/>
            <person name="Kube M."/>
            <person name="Bauer M."/>
            <person name="Teeling H."/>
            <person name="Lombardot T."/>
            <person name="Ludwig W."/>
            <person name="Gade D."/>
            <person name="Beck A."/>
            <person name="Borzym K."/>
            <person name="Heitmann K."/>
            <person name="Rabus R."/>
            <person name="Schlesner H."/>
            <person name="Amann R."/>
            <person name="Reinhardt R."/>
        </authorList>
    </citation>
    <scope>NUCLEOTIDE SEQUENCE [LARGE SCALE GENOMIC DNA]</scope>
    <source>
        <strain evidence="3">DSM 10527 / NCIMB 13988 / SH1</strain>
    </source>
</reference>
<dbReference type="HOGENOM" id="CLU_3316011_0_0_0"/>